<evidence type="ECO:0000313" key="6">
    <source>
        <dbReference type="Proteomes" id="UP001169242"/>
    </source>
</evidence>
<dbReference type="GO" id="GO:0003677">
    <property type="term" value="F:DNA binding"/>
    <property type="evidence" value="ECO:0007669"/>
    <property type="project" value="UniProtKB-KW"/>
</dbReference>
<dbReference type="SUPFAM" id="SSF46785">
    <property type="entry name" value="Winged helix' DNA-binding domain"/>
    <property type="match status" value="1"/>
</dbReference>
<dbReference type="InterPro" id="IPR036390">
    <property type="entry name" value="WH_DNA-bd_sf"/>
</dbReference>
<dbReference type="PROSITE" id="PS50949">
    <property type="entry name" value="HTH_GNTR"/>
    <property type="match status" value="1"/>
</dbReference>
<evidence type="ECO:0000259" key="4">
    <source>
        <dbReference type="PROSITE" id="PS50949"/>
    </source>
</evidence>
<comment type="caution">
    <text evidence="5">The sequence shown here is derived from an EMBL/GenBank/DDBJ whole genome shotgun (WGS) entry which is preliminary data.</text>
</comment>
<dbReference type="Gene3D" id="1.10.10.10">
    <property type="entry name" value="Winged helix-like DNA-binding domain superfamily/Winged helix DNA-binding domain"/>
    <property type="match status" value="1"/>
</dbReference>
<evidence type="ECO:0000313" key="5">
    <source>
        <dbReference type="EMBL" id="MDA3731107.1"/>
    </source>
</evidence>
<keyword evidence="2" id="KW-0238">DNA-binding</keyword>
<dbReference type="AlphaFoldDB" id="A0AA42DL89"/>
<dbReference type="PANTHER" id="PTHR38445">
    <property type="entry name" value="HTH-TYPE TRANSCRIPTIONAL REPRESSOR YTRA"/>
    <property type="match status" value="1"/>
</dbReference>
<organism evidence="5 6">
    <name type="scientific">Holtiella tumoricola</name>
    <dbReference type="NCBI Taxonomy" id="3018743"/>
    <lineage>
        <taxon>Bacteria</taxon>
        <taxon>Bacillati</taxon>
        <taxon>Bacillota</taxon>
        <taxon>Clostridia</taxon>
        <taxon>Lachnospirales</taxon>
        <taxon>Cellulosilyticaceae</taxon>
        <taxon>Holtiella</taxon>
    </lineage>
</organism>
<dbReference type="RefSeq" id="WP_053982836.1">
    <property type="nucleotide sequence ID" value="NZ_JAQIFT010000027.1"/>
</dbReference>
<dbReference type="Proteomes" id="UP001169242">
    <property type="component" value="Unassembled WGS sequence"/>
</dbReference>
<keyword evidence="6" id="KW-1185">Reference proteome</keyword>
<dbReference type="EMBL" id="JAQIFT010000027">
    <property type="protein sequence ID" value="MDA3731107.1"/>
    <property type="molecule type" value="Genomic_DNA"/>
</dbReference>
<evidence type="ECO:0000256" key="2">
    <source>
        <dbReference type="ARBA" id="ARBA00023125"/>
    </source>
</evidence>
<evidence type="ECO:0000256" key="3">
    <source>
        <dbReference type="ARBA" id="ARBA00023163"/>
    </source>
</evidence>
<dbReference type="InterPro" id="IPR000524">
    <property type="entry name" value="Tscrpt_reg_HTH_GntR"/>
</dbReference>
<dbReference type="Pfam" id="PF00392">
    <property type="entry name" value="GntR"/>
    <property type="match status" value="1"/>
</dbReference>
<dbReference type="SMART" id="SM00345">
    <property type="entry name" value="HTH_GNTR"/>
    <property type="match status" value="1"/>
</dbReference>
<sequence>MDIIISNQSIVPLYSQIMEQIKQLIITGVLNQGEMIPSIRGLAKELKVSIITVKRAYEELEADGFIETLPGKGTFVAIVNLEILREAKISEIEEKLSEVIESAKNIGLSKKELKERIDLMYEEEM</sequence>
<name>A0AA42DL89_9FIRM</name>
<reference evidence="5" key="1">
    <citation type="journal article" date="2023" name="Int. J. Syst. Evol. Microbiol.">
        <title>&lt;i&gt;Holtiella tumoricola&lt;/i&gt; gen. nov. sp. nov., isolated from a human clinical sample.</title>
        <authorList>
            <person name="Allen-Vercoe E."/>
            <person name="Daigneault M.C."/>
            <person name="Vancuren S.J."/>
            <person name="Cochrane K."/>
            <person name="O'Neal L.L."/>
            <person name="Sankaranarayanan K."/>
            <person name="Lawson P.A."/>
        </authorList>
    </citation>
    <scope>NUCLEOTIDE SEQUENCE</scope>
    <source>
        <strain evidence="5">CC70A</strain>
    </source>
</reference>
<keyword evidence="1" id="KW-0805">Transcription regulation</keyword>
<feature type="domain" description="HTH gntR-type" evidence="4">
    <location>
        <begin position="11"/>
        <end position="79"/>
    </location>
</feature>
<dbReference type="PANTHER" id="PTHR38445:SF7">
    <property type="entry name" value="GNTR-FAMILY TRANSCRIPTIONAL REGULATOR"/>
    <property type="match status" value="1"/>
</dbReference>
<gene>
    <name evidence="5" type="ORF">PBV87_06345</name>
</gene>
<accession>A0AA42DL89</accession>
<dbReference type="InterPro" id="IPR036388">
    <property type="entry name" value="WH-like_DNA-bd_sf"/>
</dbReference>
<dbReference type="CDD" id="cd07377">
    <property type="entry name" value="WHTH_GntR"/>
    <property type="match status" value="1"/>
</dbReference>
<evidence type="ECO:0000256" key="1">
    <source>
        <dbReference type="ARBA" id="ARBA00023015"/>
    </source>
</evidence>
<dbReference type="GO" id="GO:0003700">
    <property type="term" value="F:DNA-binding transcription factor activity"/>
    <property type="evidence" value="ECO:0007669"/>
    <property type="project" value="InterPro"/>
</dbReference>
<keyword evidence="3" id="KW-0804">Transcription</keyword>
<proteinExistence type="predicted"/>
<protein>
    <submittedName>
        <fullName evidence="5">GntR family transcriptional regulator</fullName>
    </submittedName>
</protein>